<dbReference type="AlphaFoldDB" id="G2JBE7"/>
<keyword evidence="2" id="KW-1185">Reference proteome</keyword>
<name>G2JBE7_9BURK</name>
<sequence>MEQAIFLTEKQVDELTGISRGCTLHRGTKMERKVMKYDLQVSHLRTTGLAFFINARGRPIVTRAAVEGRKEEAQIEAGWNPRLAYLA</sequence>
<dbReference type="eggNOG" id="ENOG5033HXF">
    <property type="taxonomic scope" value="Bacteria"/>
</dbReference>
<dbReference type="EMBL" id="CAFB01000061">
    <property type="protein sequence ID" value="CCD30101.1"/>
    <property type="molecule type" value="Genomic_DNA"/>
</dbReference>
<dbReference type="Proteomes" id="UP000054051">
    <property type="component" value="Unassembled WGS sequence"/>
</dbReference>
<proteinExistence type="predicted"/>
<reference evidence="1 2" key="1">
    <citation type="submission" date="2011-08" db="EMBL/GenBank/DDBJ databases">
        <title>The genome of the obligate endobacterium of an arbuscular mycorrhizal fungus reveals an interphylum network of nutritional interactions.</title>
        <authorList>
            <person name="Ghignone S."/>
            <person name="Salvioli A."/>
            <person name="Anca I."/>
            <person name="Lumini E."/>
            <person name="Ortu G."/>
            <person name="Petiti L."/>
            <person name="Cruveiller S."/>
            <person name="Bianciotto V."/>
            <person name="Piffanelli P."/>
            <person name="Lanfranco L."/>
            <person name="Bonfante P."/>
        </authorList>
    </citation>
    <scope>NUCLEOTIDE SEQUENCE [LARGE SCALE GENOMIC DNA]</scope>
    <source>
        <strain evidence="1 2">BEG34</strain>
    </source>
</reference>
<dbReference type="OrthoDB" id="8612748at2"/>
<comment type="caution">
    <text evidence="1">The sequence shown here is derived from an EMBL/GenBank/DDBJ whole genome shotgun (WGS) entry which is preliminary data.</text>
</comment>
<evidence type="ECO:0000313" key="1">
    <source>
        <dbReference type="EMBL" id="CCD30101.1"/>
    </source>
</evidence>
<evidence type="ECO:0000313" key="2">
    <source>
        <dbReference type="Proteomes" id="UP000054051"/>
    </source>
</evidence>
<organism evidence="1 2">
    <name type="scientific">Candidatus Glomeribacter gigasporarum BEG34</name>
    <dbReference type="NCBI Taxonomy" id="1070319"/>
    <lineage>
        <taxon>Bacteria</taxon>
        <taxon>Pseudomonadati</taxon>
        <taxon>Pseudomonadota</taxon>
        <taxon>Betaproteobacteria</taxon>
        <taxon>Burkholderiales</taxon>
        <taxon>Burkholderiaceae</taxon>
        <taxon>Candidatus Glomeribacter</taxon>
    </lineage>
</organism>
<protein>
    <submittedName>
        <fullName evidence="1">Uncharacterized protein</fullName>
    </submittedName>
</protein>
<dbReference type="RefSeq" id="WP_006683176.1">
    <property type="nucleotide sequence ID" value="NZ_CAFB01000061.1"/>
</dbReference>
<gene>
    <name evidence="1" type="ORF">CAGGBEG34_420004</name>
</gene>
<accession>G2JBE7</accession>